<dbReference type="AlphaFoldDB" id="A0AAV2BA80"/>
<comment type="caution">
    <text evidence="1">The sequence shown here is derived from an EMBL/GenBank/DDBJ whole genome shotgun (WGS) entry which is preliminary data.</text>
</comment>
<sequence>MGMFLFLLPAISKPPTTPLKRPISVPSGLPSRLPRNLSKKMSIIYLLSRTNEGKFRMPSSPSHLVLWHLSNHMRDHILFHYLLRIRRIERVNQNKEPYITMGLLHVMTAPRLLSVFLQWSHQLCTNRVGIQGLQAAKIREFSGEQRVSQGYYISFTIWPELHSTRKNTAPKAIWWSPPFRYRKQSLSLEWISIYLPALTDLVAFSSFLIN</sequence>
<proteinExistence type="predicted"/>
<reference evidence="1 2" key="1">
    <citation type="submission" date="2024-04" db="EMBL/GenBank/DDBJ databases">
        <authorList>
            <person name="Rising A."/>
            <person name="Reimegard J."/>
            <person name="Sonavane S."/>
            <person name="Akerstrom W."/>
            <person name="Nylinder S."/>
            <person name="Hedman E."/>
            <person name="Kallberg Y."/>
        </authorList>
    </citation>
    <scope>NUCLEOTIDE SEQUENCE [LARGE SCALE GENOMIC DNA]</scope>
</reference>
<dbReference type="Proteomes" id="UP001497382">
    <property type="component" value="Unassembled WGS sequence"/>
</dbReference>
<evidence type="ECO:0000313" key="1">
    <source>
        <dbReference type="EMBL" id="CAL1292746.1"/>
    </source>
</evidence>
<evidence type="ECO:0000313" key="2">
    <source>
        <dbReference type="Proteomes" id="UP001497382"/>
    </source>
</evidence>
<protein>
    <submittedName>
        <fullName evidence="1">Uncharacterized protein</fullName>
    </submittedName>
</protein>
<keyword evidence="2" id="KW-1185">Reference proteome</keyword>
<dbReference type="EMBL" id="CAXIEN010000312">
    <property type="protein sequence ID" value="CAL1292746.1"/>
    <property type="molecule type" value="Genomic_DNA"/>
</dbReference>
<organism evidence="1 2">
    <name type="scientific">Larinioides sclopetarius</name>
    <dbReference type="NCBI Taxonomy" id="280406"/>
    <lineage>
        <taxon>Eukaryota</taxon>
        <taxon>Metazoa</taxon>
        <taxon>Ecdysozoa</taxon>
        <taxon>Arthropoda</taxon>
        <taxon>Chelicerata</taxon>
        <taxon>Arachnida</taxon>
        <taxon>Araneae</taxon>
        <taxon>Araneomorphae</taxon>
        <taxon>Entelegynae</taxon>
        <taxon>Araneoidea</taxon>
        <taxon>Araneidae</taxon>
        <taxon>Larinioides</taxon>
    </lineage>
</organism>
<accession>A0AAV2BA80</accession>
<gene>
    <name evidence="1" type="ORF">LARSCL_LOCUS17818</name>
</gene>
<name>A0AAV2BA80_9ARAC</name>